<sequence length="151" mass="16125">MGKKASPPNGGQPDVQLLAENMRDTIGNFVRAVRRHAGTPSTAQGETLAFLERSGPVSIAAVAENRGVKHQSMRLVIAKLEESGLVALQQDPQDGRGYLVTLTKAGLAETASARAARTQWLSSVLATTMTPDERAILQQALPILQKITNLD</sequence>
<dbReference type="SUPFAM" id="SSF46785">
    <property type="entry name" value="Winged helix' DNA-binding domain"/>
    <property type="match status" value="1"/>
</dbReference>
<keyword evidence="6" id="KW-1185">Reference proteome</keyword>
<evidence type="ECO:0000256" key="2">
    <source>
        <dbReference type="ARBA" id="ARBA00023125"/>
    </source>
</evidence>
<dbReference type="PROSITE" id="PS01117">
    <property type="entry name" value="HTH_MARR_1"/>
    <property type="match status" value="1"/>
</dbReference>
<keyword evidence="1" id="KW-0805">Transcription regulation</keyword>
<dbReference type="InterPro" id="IPR000835">
    <property type="entry name" value="HTH_MarR-typ"/>
</dbReference>
<evidence type="ECO:0000256" key="3">
    <source>
        <dbReference type="ARBA" id="ARBA00023163"/>
    </source>
</evidence>
<dbReference type="InterPro" id="IPR052526">
    <property type="entry name" value="HTH-type_Bedaq_tolerance"/>
</dbReference>
<dbReference type="PROSITE" id="PS50995">
    <property type="entry name" value="HTH_MARR_2"/>
    <property type="match status" value="1"/>
</dbReference>
<proteinExistence type="predicted"/>
<dbReference type="PANTHER" id="PTHR39515:SF2">
    <property type="entry name" value="HTH-TYPE TRANSCRIPTIONAL REGULATOR RV0880"/>
    <property type="match status" value="1"/>
</dbReference>
<dbReference type="EMBL" id="JACEZT010000002">
    <property type="protein sequence ID" value="MBA5636494.1"/>
    <property type="molecule type" value="Genomic_DNA"/>
</dbReference>
<dbReference type="Gene3D" id="1.10.287.100">
    <property type="match status" value="1"/>
</dbReference>
<evidence type="ECO:0000256" key="1">
    <source>
        <dbReference type="ARBA" id="ARBA00023015"/>
    </source>
</evidence>
<feature type="domain" description="HTH marR-type" evidence="4">
    <location>
        <begin position="1"/>
        <end position="146"/>
    </location>
</feature>
<keyword evidence="2" id="KW-0238">DNA-binding</keyword>
<dbReference type="InterPro" id="IPR036390">
    <property type="entry name" value="WH_DNA-bd_sf"/>
</dbReference>
<dbReference type="InterPro" id="IPR036388">
    <property type="entry name" value="WH-like_DNA-bd_sf"/>
</dbReference>
<evidence type="ECO:0000259" key="4">
    <source>
        <dbReference type="PROSITE" id="PS50995"/>
    </source>
</evidence>
<evidence type="ECO:0000313" key="5">
    <source>
        <dbReference type="EMBL" id="MBA5636494.1"/>
    </source>
</evidence>
<dbReference type="GO" id="GO:0003677">
    <property type="term" value="F:DNA binding"/>
    <property type="evidence" value="ECO:0007669"/>
    <property type="project" value="UniProtKB-KW"/>
</dbReference>
<dbReference type="GO" id="GO:0003700">
    <property type="term" value="F:DNA-binding transcription factor activity"/>
    <property type="evidence" value="ECO:0007669"/>
    <property type="project" value="InterPro"/>
</dbReference>
<dbReference type="Gene3D" id="1.10.10.10">
    <property type="entry name" value="Winged helix-like DNA-binding domain superfamily/Winged helix DNA-binding domain"/>
    <property type="match status" value="1"/>
</dbReference>
<accession>A0A7W2IAP7</accession>
<dbReference type="Proteomes" id="UP000534388">
    <property type="component" value="Unassembled WGS sequence"/>
</dbReference>
<dbReference type="Pfam" id="PF12802">
    <property type="entry name" value="MarR_2"/>
    <property type="match status" value="1"/>
</dbReference>
<dbReference type="InterPro" id="IPR023187">
    <property type="entry name" value="Tscrpt_reg_MarR-type_CS"/>
</dbReference>
<keyword evidence="3" id="KW-0804">Transcription</keyword>
<evidence type="ECO:0000313" key="6">
    <source>
        <dbReference type="Proteomes" id="UP000534388"/>
    </source>
</evidence>
<organism evidence="5 6">
    <name type="scientific">Rugamonas brunnea</name>
    <dbReference type="NCBI Taxonomy" id="2758569"/>
    <lineage>
        <taxon>Bacteria</taxon>
        <taxon>Pseudomonadati</taxon>
        <taxon>Pseudomonadota</taxon>
        <taxon>Betaproteobacteria</taxon>
        <taxon>Burkholderiales</taxon>
        <taxon>Oxalobacteraceae</taxon>
        <taxon>Telluria group</taxon>
        <taxon>Rugamonas</taxon>
    </lineage>
</organism>
<comment type="caution">
    <text evidence="5">The sequence shown here is derived from an EMBL/GenBank/DDBJ whole genome shotgun (WGS) entry which is preliminary data.</text>
</comment>
<dbReference type="RefSeq" id="WP_182160617.1">
    <property type="nucleotide sequence ID" value="NZ_JACEZT010000002.1"/>
</dbReference>
<gene>
    <name evidence="5" type="ORF">H3H37_05440</name>
</gene>
<reference evidence="5 6" key="1">
    <citation type="submission" date="2020-07" db="EMBL/GenBank/DDBJ databases">
        <title>Novel species isolated from subtropical streams in China.</title>
        <authorList>
            <person name="Lu H."/>
        </authorList>
    </citation>
    <scope>NUCLEOTIDE SEQUENCE [LARGE SCALE GENOMIC DNA]</scope>
    <source>
        <strain evidence="5 6">LX20W</strain>
    </source>
</reference>
<name>A0A7W2IAP7_9BURK</name>
<dbReference type="SMART" id="SM00347">
    <property type="entry name" value="HTH_MARR"/>
    <property type="match status" value="1"/>
</dbReference>
<dbReference type="AlphaFoldDB" id="A0A7W2IAP7"/>
<dbReference type="PANTHER" id="PTHR39515">
    <property type="entry name" value="CONSERVED PROTEIN"/>
    <property type="match status" value="1"/>
</dbReference>
<protein>
    <submittedName>
        <fullName evidence="5">MarR family transcriptional regulator</fullName>
    </submittedName>
</protein>